<keyword evidence="6" id="KW-1185">Reference proteome</keyword>
<dbReference type="EMBL" id="JBHLXJ010000016">
    <property type="protein sequence ID" value="MFC0351298.1"/>
    <property type="molecule type" value="Genomic_DNA"/>
</dbReference>
<sequence length="159" mass="17594">MKQETPPLQFNVTQVEDSVGYLLARARTMLAVSADQSLRTLDITHAQASVMMMLSIGKCSTAAELARDMFIDAAAMKRTLDKIASKGWIKRVADEQDRRLFKLELTDAGHALAAQIPSVFHGVMEVGFTGFSQEEIGFLKSLLRKLLANRPLLEARGEE</sequence>
<evidence type="ECO:0000256" key="3">
    <source>
        <dbReference type="ARBA" id="ARBA00023163"/>
    </source>
</evidence>
<dbReference type="InterPro" id="IPR036390">
    <property type="entry name" value="WH_DNA-bd_sf"/>
</dbReference>
<dbReference type="PROSITE" id="PS50995">
    <property type="entry name" value="HTH_MARR_2"/>
    <property type="match status" value="1"/>
</dbReference>
<dbReference type="InterPro" id="IPR036388">
    <property type="entry name" value="WH-like_DNA-bd_sf"/>
</dbReference>
<keyword evidence="3" id="KW-0804">Transcription</keyword>
<comment type="caution">
    <text evidence="5">The sequence shown here is derived from an EMBL/GenBank/DDBJ whole genome shotgun (WGS) entry which is preliminary data.</text>
</comment>
<gene>
    <name evidence="5" type="ORF">ACFFJH_15870</name>
</gene>
<evidence type="ECO:0000313" key="5">
    <source>
        <dbReference type="EMBL" id="MFC0351298.1"/>
    </source>
</evidence>
<dbReference type="SUPFAM" id="SSF46785">
    <property type="entry name" value="Winged helix' DNA-binding domain"/>
    <property type="match status" value="1"/>
</dbReference>
<evidence type="ECO:0000313" key="6">
    <source>
        <dbReference type="Proteomes" id="UP001589844"/>
    </source>
</evidence>
<protein>
    <submittedName>
        <fullName evidence="5">MarR family winged helix-turn-helix transcriptional regulator</fullName>
    </submittedName>
</protein>
<dbReference type="Gene3D" id="1.10.10.10">
    <property type="entry name" value="Winged helix-like DNA-binding domain superfamily/Winged helix DNA-binding domain"/>
    <property type="match status" value="1"/>
</dbReference>
<accession>A0ABV6IHI5</accession>
<dbReference type="Pfam" id="PF01047">
    <property type="entry name" value="MarR"/>
    <property type="match status" value="1"/>
</dbReference>
<dbReference type="InterPro" id="IPR000835">
    <property type="entry name" value="HTH_MarR-typ"/>
</dbReference>
<dbReference type="RefSeq" id="WP_390213908.1">
    <property type="nucleotide sequence ID" value="NZ_JBHLXJ010000016.1"/>
</dbReference>
<evidence type="ECO:0000256" key="2">
    <source>
        <dbReference type="ARBA" id="ARBA00023125"/>
    </source>
</evidence>
<organism evidence="5 6">
    <name type="scientific">Undibacterium danionis</name>
    <dbReference type="NCBI Taxonomy" id="1812100"/>
    <lineage>
        <taxon>Bacteria</taxon>
        <taxon>Pseudomonadati</taxon>
        <taxon>Pseudomonadota</taxon>
        <taxon>Betaproteobacteria</taxon>
        <taxon>Burkholderiales</taxon>
        <taxon>Oxalobacteraceae</taxon>
        <taxon>Undibacterium</taxon>
    </lineage>
</organism>
<dbReference type="PRINTS" id="PR00598">
    <property type="entry name" value="HTHMARR"/>
</dbReference>
<keyword evidence="1" id="KW-0805">Transcription regulation</keyword>
<dbReference type="Proteomes" id="UP001589844">
    <property type="component" value="Unassembled WGS sequence"/>
</dbReference>
<dbReference type="PANTHER" id="PTHR42756:SF1">
    <property type="entry name" value="TRANSCRIPTIONAL REPRESSOR OF EMRAB OPERON"/>
    <property type="match status" value="1"/>
</dbReference>
<proteinExistence type="predicted"/>
<dbReference type="PANTHER" id="PTHR42756">
    <property type="entry name" value="TRANSCRIPTIONAL REGULATOR, MARR"/>
    <property type="match status" value="1"/>
</dbReference>
<evidence type="ECO:0000256" key="1">
    <source>
        <dbReference type="ARBA" id="ARBA00023015"/>
    </source>
</evidence>
<reference evidence="5 6" key="1">
    <citation type="submission" date="2024-09" db="EMBL/GenBank/DDBJ databases">
        <authorList>
            <person name="Sun Q."/>
            <person name="Mori K."/>
        </authorList>
    </citation>
    <scope>NUCLEOTIDE SEQUENCE [LARGE SCALE GENOMIC DNA]</scope>
    <source>
        <strain evidence="5 6">CCM 8677</strain>
    </source>
</reference>
<evidence type="ECO:0000259" key="4">
    <source>
        <dbReference type="PROSITE" id="PS50995"/>
    </source>
</evidence>
<feature type="domain" description="HTH marR-type" evidence="4">
    <location>
        <begin position="16"/>
        <end position="148"/>
    </location>
</feature>
<name>A0ABV6IHI5_9BURK</name>
<keyword evidence="2" id="KW-0238">DNA-binding</keyword>
<dbReference type="SMART" id="SM00347">
    <property type="entry name" value="HTH_MARR"/>
    <property type="match status" value="1"/>
</dbReference>